<dbReference type="Proteomes" id="UP000265566">
    <property type="component" value="Chromosome 1"/>
</dbReference>
<proteinExistence type="predicted"/>
<organism evidence="1">
    <name type="scientific">Medicago truncatula</name>
    <name type="common">Barrel medic</name>
    <name type="synonym">Medicago tribuloides</name>
    <dbReference type="NCBI Taxonomy" id="3880"/>
    <lineage>
        <taxon>Eukaryota</taxon>
        <taxon>Viridiplantae</taxon>
        <taxon>Streptophyta</taxon>
        <taxon>Embryophyta</taxon>
        <taxon>Tracheophyta</taxon>
        <taxon>Spermatophyta</taxon>
        <taxon>Magnoliopsida</taxon>
        <taxon>eudicotyledons</taxon>
        <taxon>Gunneridae</taxon>
        <taxon>Pentapetalae</taxon>
        <taxon>rosids</taxon>
        <taxon>fabids</taxon>
        <taxon>Fabales</taxon>
        <taxon>Fabaceae</taxon>
        <taxon>Papilionoideae</taxon>
        <taxon>50 kb inversion clade</taxon>
        <taxon>NPAAA clade</taxon>
        <taxon>Hologalegina</taxon>
        <taxon>IRL clade</taxon>
        <taxon>Trifolieae</taxon>
        <taxon>Medicago</taxon>
    </lineage>
</organism>
<evidence type="ECO:0000313" key="1">
    <source>
        <dbReference type="EMBL" id="RHN81958.1"/>
    </source>
</evidence>
<accession>A0A396K1H0</accession>
<dbReference type="AlphaFoldDB" id="A0A396K1H0"/>
<dbReference type="EMBL" id="PSQE01000001">
    <property type="protein sequence ID" value="RHN81958.1"/>
    <property type="molecule type" value="Genomic_DNA"/>
</dbReference>
<dbReference type="Gramene" id="rna6064">
    <property type="protein sequence ID" value="RHN81958.1"/>
    <property type="gene ID" value="gene6064"/>
</dbReference>
<comment type="caution">
    <text evidence="1">The sequence shown here is derived from an EMBL/GenBank/DDBJ whole genome shotgun (WGS) entry which is preliminary data.</text>
</comment>
<name>A0A396K1H0_MEDTR</name>
<protein>
    <submittedName>
        <fullName evidence="1">Uncharacterized protein</fullName>
    </submittedName>
</protein>
<sequence length="105" mass="11483">MLTTAAEVEVECSGRLRPSRQRSNSFFALWCSFESVPPPAAFMVTTSTVVVDFECFSDEDKGLVTTRFGVTTTLSSVKPFPSISLGTTLSSFLFPAVCNHFNLQC</sequence>
<gene>
    <name evidence="1" type="ORF">MtrunA17_Chr1g0204701</name>
</gene>
<reference evidence="1" key="1">
    <citation type="journal article" date="2018" name="Nat. Plants">
        <title>Whole-genome landscape of Medicago truncatula symbiotic genes.</title>
        <authorList>
            <person name="Pecrix Y."/>
            <person name="Gamas P."/>
            <person name="Carrere S."/>
        </authorList>
    </citation>
    <scope>NUCLEOTIDE SEQUENCE</scope>
    <source>
        <tissue evidence="1">Leaves</tissue>
    </source>
</reference>